<name>A0A3B0VJ02_9ZZZZ</name>
<proteinExistence type="predicted"/>
<dbReference type="EMBL" id="UOEU01000637">
    <property type="protein sequence ID" value="VAW36789.1"/>
    <property type="molecule type" value="Genomic_DNA"/>
</dbReference>
<dbReference type="InterPro" id="IPR027417">
    <property type="entry name" value="P-loop_NTPase"/>
</dbReference>
<gene>
    <name evidence="1" type="ORF">MNBD_CHLOROFLEXI01-3761</name>
</gene>
<reference evidence="1" key="1">
    <citation type="submission" date="2018-06" db="EMBL/GenBank/DDBJ databases">
        <authorList>
            <person name="Zhirakovskaya E."/>
        </authorList>
    </citation>
    <scope>NUCLEOTIDE SEQUENCE</scope>
</reference>
<sequence length="127" mass="13954">MALHNIVSDVDDLIPKSPFVREGGSLLIMVGLPGTGKSSVVEGLSKFMSFVVISTDNIRLHLRNQPTYTAAEMMLVYEVCYSIIESRLREGQRVIFDASNYLAARREHLMKLGKRAGAPVAVCSVQA</sequence>
<feature type="non-terminal residue" evidence="1">
    <location>
        <position position="127"/>
    </location>
</feature>
<organism evidence="1">
    <name type="scientific">hydrothermal vent metagenome</name>
    <dbReference type="NCBI Taxonomy" id="652676"/>
    <lineage>
        <taxon>unclassified sequences</taxon>
        <taxon>metagenomes</taxon>
        <taxon>ecological metagenomes</taxon>
    </lineage>
</organism>
<dbReference type="PANTHER" id="PTHR37807:SF3">
    <property type="entry name" value="OS07G0160300 PROTEIN"/>
    <property type="match status" value="1"/>
</dbReference>
<evidence type="ECO:0000313" key="1">
    <source>
        <dbReference type="EMBL" id="VAW36789.1"/>
    </source>
</evidence>
<dbReference type="AlphaFoldDB" id="A0A3B0VJ02"/>
<dbReference type="Pfam" id="PF13671">
    <property type="entry name" value="AAA_33"/>
    <property type="match status" value="1"/>
</dbReference>
<dbReference type="SUPFAM" id="SSF52540">
    <property type="entry name" value="P-loop containing nucleoside triphosphate hydrolases"/>
    <property type="match status" value="1"/>
</dbReference>
<protein>
    <recommendedName>
        <fullName evidence="2">ATP-binding protein</fullName>
    </recommendedName>
</protein>
<evidence type="ECO:0008006" key="2">
    <source>
        <dbReference type="Google" id="ProtNLM"/>
    </source>
</evidence>
<accession>A0A3B0VJ02</accession>
<dbReference type="Gene3D" id="3.40.50.300">
    <property type="entry name" value="P-loop containing nucleotide triphosphate hydrolases"/>
    <property type="match status" value="1"/>
</dbReference>
<dbReference type="PANTHER" id="PTHR37807">
    <property type="entry name" value="OS07G0160300 PROTEIN"/>
    <property type="match status" value="1"/>
</dbReference>